<reference evidence="3 4" key="1">
    <citation type="submission" date="2016-10" db="EMBL/GenBank/DDBJ databases">
        <authorList>
            <person name="de Groot N.N."/>
        </authorList>
    </citation>
    <scope>NUCLEOTIDE SEQUENCE [LARGE SCALE GENOMIC DNA]</scope>
    <source>
        <strain evidence="3 4">A52C2</strain>
    </source>
</reference>
<dbReference type="STRING" id="1855383.SAMN05216548_102159"/>
<keyword evidence="4" id="KW-1185">Reference proteome</keyword>
<protein>
    <submittedName>
        <fullName evidence="3">Uncharacterized protein</fullName>
    </submittedName>
</protein>
<keyword evidence="2" id="KW-1133">Transmembrane helix</keyword>
<gene>
    <name evidence="3" type="ORF">SAMN05216548_102159</name>
</gene>
<proteinExistence type="predicted"/>
<evidence type="ECO:0000313" key="4">
    <source>
        <dbReference type="Proteomes" id="UP000199647"/>
    </source>
</evidence>
<feature type="transmembrane region" description="Helical" evidence="2">
    <location>
        <begin position="28"/>
        <end position="51"/>
    </location>
</feature>
<name>A0A1H9CJP3_9HYPH</name>
<accession>A0A1H9CJP3</accession>
<sequence length="53" mass="5652">MNAAEITPALMTRQPPSTNPEIRRTGRAVFALAIATCSMSMAIVTALAILLQH</sequence>
<dbReference type="Proteomes" id="UP000199647">
    <property type="component" value="Unassembled WGS sequence"/>
</dbReference>
<keyword evidence="2" id="KW-0812">Transmembrane</keyword>
<feature type="region of interest" description="Disordered" evidence="1">
    <location>
        <begin position="1"/>
        <end position="21"/>
    </location>
</feature>
<evidence type="ECO:0000313" key="3">
    <source>
        <dbReference type="EMBL" id="SEQ00828.1"/>
    </source>
</evidence>
<keyword evidence="2" id="KW-0472">Membrane</keyword>
<organism evidence="3 4">
    <name type="scientific">Faunimonas pinastri</name>
    <dbReference type="NCBI Taxonomy" id="1855383"/>
    <lineage>
        <taxon>Bacteria</taxon>
        <taxon>Pseudomonadati</taxon>
        <taxon>Pseudomonadota</taxon>
        <taxon>Alphaproteobacteria</taxon>
        <taxon>Hyphomicrobiales</taxon>
        <taxon>Afifellaceae</taxon>
        <taxon>Faunimonas</taxon>
    </lineage>
</organism>
<evidence type="ECO:0000256" key="1">
    <source>
        <dbReference type="SAM" id="MobiDB-lite"/>
    </source>
</evidence>
<dbReference type="RefSeq" id="WP_177176691.1">
    <property type="nucleotide sequence ID" value="NZ_FOFG01000002.1"/>
</dbReference>
<dbReference type="AlphaFoldDB" id="A0A1H9CJP3"/>
<evidence type="ECO:0000256" key="2">
    <source>
        <dbReference type="SAM" id="Phobius"/>
    </source>
</evidence>
<dbReference type="EMBL" id="FOFG01000002">
    <property type="protein sequence ID" value="SEQ00828.1"/>
    <property type="molecule type" value="Genomic_DNA"/>
</dbReference>